<proteinExistence type="predicted"/>
<dbReference type="AlphaFoldDB" id="A0A8J5WN79"/>
<reference evidence="1" key="2">
    <citation type="submission" date="2021-02" db="EMBL/GenBank/DDBJ databases">
        <authorList>
            <person name="Kimball J.A."/>
            <person name="Haas M.W."/>
            <person name="Macchietto M."/>
            <person name="Kono T."/>
            <person name="Duquette J."/>
            <person name="Shao M."/>
        </authorList>
    </citation>
    <scope>NUCLEOTIDE SEQUENCE</scope>
    <source>
        <tissue evidence="1">Fresh leaf tissue</tissue>
    </source>
</reference>
<organism evidence="1 2">
    <name type="scientific">Zizania palustris</name>
    <name type="common">Northern wild rice</name>
    <dbReference type="NCBI Taxonomy" id="103762"/>
    <lineage>
        <taxon>Eukaryota</taxon>
        <taxon>Viridiplantae</taxon>
        <taxon>Streptophyta</taxon>
        <taxon>Embryophyta</taxon>
        <taxon>Tracheophyta</taxon>
        <taxon>Spermatophyta</taxon>
        <taxon>Magnoliopsida</taxon>
        <taxon>Liliopsida</taxon>
        <taxon>Poales</taxon>
        <taxon>Poaceae</taxon>
        <taxon>BOP clade</taxon>
        <taxon>Oryzoideae</taxon>
        <taxon>Oryzeae</taxon>
        <taxon>Zizaniinae</taxon>
        <taxon>Zizania</taxon>
    </lineage>
</organism>
<keyword evidence="2" id="KW-1185">Reference proteome</keyword>
<sequence length="144" mass="16349">MNLIFEEIVQFNYSFKIHIRSSAAAAPLALEIGRRQRRRRCAAVLPLLPQLRRIPIIQAGRMSRRSDPSAVAPHRQFGAEDAHHLFDELLPRARPISVRAINNLLPVVAQDELRCTPNVFPYNILLKGHSDENRSQEALEPLST</sequence>
<dbReference type="OrthoDB" id="10417473at2759"/>
<name>A0A8J5WN79_ZIZPA</name>
<protein>
    <submittedName>
        <fullName evidence="1">Uncharacterized protein</fullName>
    </submittedName>
</protein>
<evidence type="ECO:0000313" key="2">
    <source>
        <dbReference type="Proteomes" id="UP000729402"/>
    </source>
</evidence>
<dbReference type="EMBL" id="JAAALK010000080">
    <property type="protein sequence ID" value="KAG8092163.1"/>
    <property type="molecule type" value="Genomic_DNA"/>
</dbReference>
<gene>
    <name evidence="1" type="ORF">GUJ93_ZPchr0012g21163</name>
</gene>
<comment type="caution">
    <text evidence="1">The sequence shown here is derived from an EMBL/GenBank/DDBJ whole genome shotgun (WGS) entry which is preliminary data.</text>
</comment>
<dbReference type="Proteomes" id="UP000729402">
    <property type="component" value="Unassembled WGS sequence"/>
</dbReference>
<accession>A0A8J5WN79</accession>
<evidence type="ECO:0000313" key="1">
    <source>
        <dbReference type="EMBL" id="KAG8092163.1"/>
    </source>
</evidence>
<reference evidence="1" key="1">
    <citation type="journal article" date="2021" name="bioRxiv">
        <title>Whole Genome Assembly and Annotation of Northern Wild Rice, Zizania palustris L., Supports a Whole Genome Duplication in the Zizania Genus.</title>
        <authorList>
            <person name="Haas M."/>
            <person name="Kono T."/>
            <person name="Macchietto M."/>
            <person name="Millas R."/>
            <person name="McGilp L."/>
            <person name="Shao M."/>
            <person name="Duquette J."/>
            <person name="Hirsch C.N."/>
            <person name="Kimball J."/>
        </authorList>
    </citation>
    <scope>NUCLEOTIDE SEQUENCE</scope>
    <source>
        <tissue evidence="1">Fresh leaf tissue</tissue>
    </source>
</reference>